<dbReference type="RefSeq" id="XP_009530586.1">
    <property type="nucleotide sequence ID" value="XM_009532291.1"/>
</dbReference>
<dbReference type="InParanoid" id="G4ZTH9"/>
<feature type="compositionally biased region" description="Basic and acidic residues" evidence="1">
    <location>
        <begin position="49"/>
        <end position="64"/>
    </location>
</feature>
<evidence type="ECO:0000256" key="1">
    <source>
        <dbReference type="SAM" id="MobiDB-lite"/>
    </source>
</evidence>
<name>G4ZTH9_PHYSP</name>
<dbReference type="Proteomes" id="UP000002640">
    <property type="component" value="Unassembled WGS sequence"/>
</dbReference>
<feature type="compositionally biased region" description="Basic residues" evidence="1">
    <location>
        <begin position="103"/>
        <end position="113"/>
    </location>
</feature>
<dbReference type="GeneID" id="20659265"/>
<evidence type="ECO:0000313" key="3">
    <source>
        <dbReference type="Proteomes" id="UP000002640"/>
    </source>
</evidence>
<dbReference type="SMR" id="G4ZTH9"/>
<proteinExistence type="predicted"/>
<dbReference type="AlphaFoldDB" id="G4ZTH9"/>
<dbReference type="EMBL" id="JH159156">
    <property type="protein sequence ID" value="EGZ13157.1"/>
    <property type="molecule type" value="Genomic_DNA"/>
</dbReference>
<sequence length="206" mass="23187">MGGMETATALQLLRAKQNAYYIQAVQDALQAEEQRKQKLRKATSKQAAKRLEKQFARERSSDRDRLRHIQEDHALLLNTKIAEWKATGGVVKVAPEAGDAQQRTHRQKEKTHRATFSQDTLDRLAGPRAPTAKAGEVEDRPPTSNSRGTVETSQELEFYKNVYRKQDRARLSRNSPPLPMLSAANLRTVRSCGRDGQSINSSLLTH</sequence>
<feature type="compositionally biased region" description="Polar residues" evidence="1">
    <location>
        <begin position="142"/>
        <end position="153"/>
    </location>
</feature>
<dbReference type="KEGG" id="psoj:PHYSODRAFT_511675"/>
<protein>
    <submittedName>
        <fullName evidence="2">Uncharacterized protein</fullName>
    </submittedName>
</protein>
<evidence type="ECO:0000313" key="2">
    <source>
        <dbReference type="EMBL" id="EGZ13157.1"/>
    </source>
</evidence>
<dbReference type="OMA" id="NAYYIQA"/>
<feature type="region of interest" description="Disordered" evidence="1">
    <location>
        <begin position="36"/>
        <end position="64"/>
    </location>
</feature>
<gene>
    <name evidence="2" type="ORF">PHYSODRAFT_511675</name>
</gene>
<feature type="region of interest" description="Disordered" evidence="1">
    <location>
        <begin position="96"/>
        <end position="153"/>
    </location>
</feature>
<organism evidence="2 3">
    <name type="scientific">Phytophthora sojae (strain P6497)</name>
    <name type="common">Soybean stem and root rot agent</name>
    <name type="synonym">Phytophthora megasperma f. sp. glycines</name>
    <dbReference type="NCBI Taxonomy" id="1094619"/>
    <lineage>
        <taxon>Eukaryota</taxon>
        <taxon>Sar</taxon>
        <taxon>Stramenopiles</taxon>
        <taxon>Oomycota</taxon>
        <taxon>Peronosporomycetes</taxon>
        <taxon>Peronosporales</taxon>
        <taxon>Peronosporaceae</taxon>
        <taxon>Phytophthora</taxon>
    </lineage>
</organism>
<reference evidence="2 3" key="1">
    <citation type="journal article" date="2006" name="Science">
        <title>Phytophthora genome sequences uncover evolutionary origins and mechanisms of pathogenesis.</title>
        <authorList>
            <person name="Tyler B.M."/>
            <person name="Tripathy S."/>
            <person name="Zhang X."/>
            <person name="Dehal P."/>
            <person name="Jiang R.H."/>
            <person name="Aerts A."/>
            <person name="Arredondo F.D."/>
            <person name="Baxter L."/>
            <person name="Bensasson D."/>
            <person name="Beynon J.L."/>
            <person name="Chapman J."/>
            <person name="Damasceno C.M."/>
            <person name="Dorrance A.E."/>
            <person name="Dou D."/>
            <person name="Dickerman A.W."/>
            <person name="Dubchak I.L."/>
            <person name="Garbelotto M."/>
            <person name="Gijzen M."/>
            <person name="Gordon S.G."/>
            <person name="Govers F."/>
            <person name="Grunwald N.J."/>
            <person name="Huang W."/>
            <person name="Ivors K.L."/>
            <person name="Jones R.W."/>
            <person name="Kamoun S."/>
            <person name="Krampis K."/>
            <person name="Lamour K.H."/>
            <person name="Lee M.K."/>
            <person name="McDonald W.H."/>
            <person name="Medina M."/>
            <person name="Meijer H.J."/>
            <person name="Nordberg E.K."/>
            <person name="Maclean D.J."/>
            <person name="Ospina-Giraldo M.D."/>
            <person name="Morris P.F."/>
            <person name="Phuntumart V."/>
            <person name="Putnam N.H."/>
            <person name="Rash S."/>
            <person name="Rose J.K."/>
            <person name="Sakihama Y."/>
            <person name="Salamov A.A."/>
            <person name="Savidor A."/>
            <person name="Scheuring C.F."/>
            <person name="Smith B.M."/>
            <person name="Sobral B.W."/>
            <person name="Terry A."/>
            <person name="Torto-Alalibo T.A."/>
            <person name="Win J."/>
            <person name="Xu Z."/>
            <person name="Zhang H."/>
            <person name="Grigoriev I.V."/>
            <person name="Rokhsar D.S."/>
            <person name="Boore J.L."/>
        </authorList>
    </citation>
    <scope>NUCLEOTIDE SEQUENCE [LARGE SCALE GENOMIC DNA]</scope>
    <source>
        <strain evidence="2 3">P6497</strain>
    </source>
</reference>
<keyword evidence="3" id="KW-1185">Reference proteome</keyword>
<accession>G4ZTH9</accession>